<reference evidence="7" key="1">
    <citation type="submission" date="2020-04" db="EMBL/GenBank/DDBJ databases">
        <authorList>
            <person name="Alioto T."/>
            <person name="Alioto T."/>
            <person name="Gomez Garrido J."/>
        </authorList>
    </citation>
    <scope>NUCLEOTIDE SEQUENCE</scope>
    <source>
        <strain evidence="7">A484AB</strain>
    </source>
</reference>
<keyword evidence="3" id="KW-0813">Transport</keyword>
<dbReference type="InterPro" id="IPR001898">
    <property type="entry name" value="SLC13A/DASS"/>
</dbReference>
<evidence type="ECO:0000256" key="1">
    <source>
        <dbReference type="ARBA" id="ARBA00004141"/>
    </source>
</evidence>
<evidence type="ECO:0000256" key="2">
    <source>
        <dbReference type="ARBA" id="ARBA00006772"/>
    </source>
</evidence>
<name>A0A6S7I578_PARCT</name>
<dbReference type="Proteomes" id="UP001152795">
    <property type="component" value="Unassembled WGS sequence"/>
</dbReference>
<comment type="caution">
    <text evidence="7">The sequence shown here is derived from an EMBL/GenBank/DDBJ whole genome shotgun (WGS) entry which is preliminary data.</text>
</comment>
<evidence type="ECO:0000256" key="5">
    <source>
        <dbReference type="ARBA" id="ARBA00022989"/>
    </source>
</evidence>
<keyword evidence="8" id="KW-1185">Reference proteome</keyword>
<accession>A0A6S7I578</accession>
<gene>
    <name evidence="7" type="ORF">PACLA_8A079734</name>
</gene>
<evidence type="ECO:0000256" key="4">
    <source>
        <dbReference type="ARBA" id="ARBA00022692"/>
    </source>
</evidence>
<dbReference type="EMBL" id="CACRXK020003630">
    <property type="protein sequence ID" value="CAB3999628.1"/>
    <property type="molecule type" value="Genomic_DNA"/>
</dbReference>
<dbReference type="InterPro" id="IPR031312">
    <property type="entry name" value="Na/sul_symport_CS"/>
</dbReference>
<dbReference type="Pfam" id="PF00939">
    <property type="entry name" value="Na_sulph_symp"/>
    <property type="match status" value="1"/>
</dbReference>
<keyword evidence="6" id="KW-0472">Membrane</keyword>
<dbReference type="PROSITE" id="PS01271">
    <property type="entry name" value="NA_SULFATE"/>
    <property type="match status" value="1"/>
</dbReference>
<proteinExistence type="inferred from homology"/>
<evidence type="ECO:0000256" key="6">
    <source>
        <dbReference type="ARBA" id="ARBA00023136"/>
    </source>
</evidence>
<keyword evidence="4" id="KW-0812">Transmembrane</keyword>
<dbReference type="CDD" id="cd01115">
    <property type="entry name" value="SLC13_permease"/>
    <property type="match status" value="1"/>
</dbReference>
<comment type="similarity">
    <text evidence="2">Belongs to the SLC13A/DASS transporter (TC 2.A.47) family. NADC subfamily.</text>
</comment>
<dbReference type="GO" id="GO:0015141">
    <property type="term" value="F:succinate transmembrane transporter activity"/>
    <property type="evidence" value="ECO:0007669"/>
    <property type="project" value="UniProtKB-ARBA"/>
</dbReference>
<comment type="subcellular location">
    <subcellularLocation>
        <location evidence="1">Membrane</location>
        <topology evidence="1">Multi-pass membrane protein</topology>
    </subcellularLocation>
</comment>
<dbReference type="PANTHER" id="PTHR10283">
    <property type="entry name" value="SOLUTE CARRIER FAMILY 13 MEMBER"/>
    <property type="match status" value="1"/>
</dbReference>
<evidence type="ECO:0000313" key="8">
    <source>
        <dbReference type="Proteomes" id="UP001152795"/>
    </source>
</evidence>
<dbReference type="OrthoDB" id="6493944at2759"/>
<dbReference type="AlphaFoldDB" id="A0A6S7I578"/>
<evidence type="ECO:0000256" key="3">
    <source>
        <dbReference type="ARBA" id="ARBA00022448"/>
    </source>
</evidence>
<dbReference type="GO" id="GO:0005886">
    <property type="term" value="C:plasma membrane"/>
    <property type="evidence" value="ECO:0007669"/>
    <property type="project" value="TreeGrafter"/>
</dbReference>
<evidence type="ECO:0000313" key="7">
    <source>
        <dbReference type="EMBL" id="CAB3999628.1"/>
    </source>
</evidence>
<sequence>MAVYWITEVCPLAVTSLLPLILFPFLGVVEAKQISPPYFSDTNILFMGGLLVAVAVEYWNLHKRIALFVLLKLGVQPRRLLFGFMSVTAFLSMWLSNTATTAMMFPIAQAVLQELREGTKNVDKNGVVNNGTAFEMDKEANHTKEEASSTEKMDSVDSIEKSDVGIVRIEVNKDEQSDLQHIRLCKGTFLSIAYAANIGGTGTLTGTGPNLILSGQADELYPASGGIGFANWFIYAFPEMLLLLCVAWVWIQWMYLETRLRDLINFIRRRPTKSKNSEAVDKATRVVQQQYDSLGPISFAEIAVLVHFVIMALLWLFRDPKFIKGWSILFTKGYVRDGTVGILVAFSLFNFPSRKPKIFSRIFSKGNEYDIEETGRSDGLSETLLNWPTVSQKFAWNIVFLLGAGFAMAKAAKESGLSLWLGQQLAKLDSVPTFVIVLITAAMLCAFTEVTSNTATATIFLPILGTLASSLRIHPWRLMVPATVACSFAFMLPVATPPNAIVFASGYLKVTDMAKTGLFMNIVSVAVLMLWLYTYGTWYFDLDTFPSWAEIAATNKTVVDCITRNNTM</sequence>
<keyword evidence="5" id="KW-1133">Transmembrane helix</keyword>
<protein>
    <submittedName>
        <fullName evidence="7">Solute carrier family 13 member 5-like</fullName>
    </submittedName>
</protein>
<dbReference type="PANTHER" id="PTHR10283:SF82">
    <property type="entry name" value="SOLUTE CARRIER FAMILY 13 MEMBER 2"/>
    <property type="match status" value="1"/>
</dbReference>
<organism evidence="7 8">
    <name type="scientific">Paramuricea clavata</name>
    <name type="common">Red gorgonian</name>
    <name type="synonym">Violescent sea-whip</name>
    <dbReference type="NCBI Taxonomy" id="317549"/>
    <lineage>
        <taxon>Eukaryota</taxon>
        <taxon>Metazoa</taxon>
        <taxon>Cnidaria</taxon>
        <taxon>Anthozoa</taxon>
        <taxon>Octocorallia</taxon>
        <taxon>Malacalcyonacea</taxon>
        <taxon>Plexauridae</taxon>
        <taxon>Paramuricea</taxon>
    </lineage>
</organism>